<protein>
    <recommendedName>
        <fullName evidence="2">Porin domain-containing protein</fullName>
    </recommendedName>
</protein>
<evidence type="ECO:0000313" key="3">
    <source>
        <dbReference type="EMBL" id="AYJ87952.1"/>
    </source>
</evidence>
<feature type="chain" id="PRO_5019712403" description="Porin domain-containing protein" evidence="1">
    <location>
        <begin position="21"/>
        <end position="234"/>
    </location>
</feature>
<feature type="signal peptide" evidence="1">
    <location>
        <begin position="1"/>
        <end position="20"/>
    </location>
</feature>
<name>A0A494TKK3_SPHPE</name>
<keyword evidence="1" id="KW-0732">Signal</keyword>
<dbReference type="OrthoDB" id="8479273at2"/>
<dbReference type="EMBL" id="CP032829">
    <property type="protein sequence ID" value="AYJ87952.1"/>
    <property type="molecule type" value="Genomic_DNA"/>
</dbReference>
<dbReference type="InterPro" id="IPR033900">
    <property type="entry name" value="Gram_neg_porin_domain"/>
</dbReference>
<dbReference type="KEGG" id="spha:D3Y57_12275"/>
<feature type="domain" description="Porin" evidence="2">
    <location>
        <begin position="82"/>
        <end position="206"/>
    </location>
</feature>
<organism evidence="3 4">
    <name type="scientific">Sphingomonas paeninsulae</name>
    <dbReference type="NCBI Taxonomy" id="2319844"/>
    <lineage>
        <taxon>Bacteria</taxon>
        <taxon>Pseudomonadati</taxon>
        <taxon>Pseudomonadota</taxon>
        <taxon>Alphaproteobacteria</taxon>
        <taxon>Sphingomonadales</taxon>
        <taxon>Sphingomonadaceae</taxon>
        <taxon>Sphingomonas</taxon>
    </lineage>
</organism>
<proteinExistence type="predicted"/>
<dbReference type="Proteomes" id="UP000276254">
    <property type="component" value="Chromosome"/>
</dbReference>
<accession>A0A494TKK3</accession>
<evidence type="ECO:0000256" key="1">
    <source>
        <dbReference type="SAM" id="SignalP"/>
    </source>
</evidence>
<dbReference type="SUPFAM" id="SSF56935">
    <property type="entry name" value="Porins"/>
    <property type="match status" value="1"/>
</dbReference>
<dbReference type="Pfam" id="PF13609">
    <property type="entry name" value="Porin_4"/>
    <property type="match status" value="1"/>
</dbReference>
<dbReference type="Gene3D" id="2.40.160.20">
    <property type="match status" value="1"/>
</dbReference>
<evidence type="ECO:0000259" key="2">
    <source>
        <dbReference type="Pfam" id="PF13609"/>
    </source>
</evidence>
<sequence>MGLSGSAILALAFALSPAFGASNEVRLVKPRVQLNNRSALGSFTPASSDARLAAVLARGGLATSGFRFTPASTSASIRLNRSVTVAVRAGTNLGVIGGERTALVSAPTSNIAPIAYNLGVAVGWKHFALSSDVARVDLGLMGGRETTDIGVSYNTRNWTTRLAVGNEHPLVGTPRALSAGTAAYSLDLGGSYKLSRNFDLTAGVRYRAPERDRLEITDDRRDSQAVYIGTAFKF</sequence>
<evidence type="ECO:0000313" key="4">
    <source>
        <dbReference type="Proteomes" id="UP000276254"/>
    </source>
</evidence>
<gene>
    <name evidence="3" type="ORF">D3Y57_12275</name>
</gene>
<reference evidence="3 4" key="1">
    <citation type="submission" date="2018-09" db="EMBL/GenBank/DDBJ databases">
        <title>Sphingomonas peninsula sp. nov., isolated from fildes peninsula, Antarctic soil.</title>
        <authorList>
            <person name="Yingchao G."/>
        </authorList>
    </citation>
    <scope>NUCLEOTIDE SEQUENCE [LARGE SCALE GENOMIC DNA]</scope>
    <source>
        <strain evidence="3 4">YZ-8</strain>
    </source>
</reference>
<dbReference type="AlphaFoldDB" id="A0A494TKK3"/>
<keyword evidence="4" id="KW-1185">Reference proteome</keyword>